<comment type="caution">
    <text evidence="5">The sequence shown here is derived from an EMBL/GenBank/DDBJ whole genome shotgun (WGS) entry which is preliminary data.</text>
</comment>
<dbReference type="InterPro" id="IPR012334">
    <property type="entry name" value="Pectin_lyas_fold"/>
</dbReference>
<gene>
    <name evidence="5" type="ORF">ZIOFF_058870</name>
</gene>
<dbReference type="InterPro" id="IPR011050">
    <property type="entry name" value="Pectin_lyase_fold/virulence"/>
</dbReference>
<evidence type="ECO:0000313" key="5">
    <source>
        <dbReference type="EMBL" id="KAG6482239.1"/>
    </source>
</evidence>
<reference evidence="5 6" key="1">
    <citation type="submission" date="2020-08" db="EMBL/GenBank/DDBJ databases">
        <title>Plant Genome Project.</title>
        <authorList>
            <person name="Zhang R.-G."/>
        </authorList>
    </citation>
    <scope>NUCLEOTIDE SEQUENCE [LARGE SCALE GENOMIC DNA]</scope>
    <source>
        <tissue evidence="5">Rhizome</tissue>
    </source>
</reference>
<proteinExistence type="predicted"/>
<sequence>MAPPTARKRQWQRGGREEWLKARVEVMMSKQFAKDDGRGRLYVDIHGCFGEYDALALVQEAVDAAPDLGSDQFVIHIKAGVYEEMIRVPFEKTNLVFVGDGMGATVISSSRNNKAGLSSHQLVAFHWDSDHSVLESVEFRGHQGTLYAHSLLQLYRICKLGFIFGNSAVVFDRCSIEVVPRAKGPAKAGSKSVAAHGRINPAQGTGFMFNGCSINRSADYLAAYRRKPGAHREYLGRPWKEYSRMVHVNCYMEEMVMPEGWLP</sequence>
<dbReference type="PANTHER" id="PTHR31707">
    <property type="entry name" value="PECTINESTERASE"/>
    <property type="match status" value="1"/>
</dbReference>
<dbReference type="Gene3D" id="2.160.20.10">
    <property type="entry name" value="Single-stranded right-handed beta-helix, Pectin lyase-like"/>
    <property type="match status" value="2"/>
</dbReference>
<feature type="domain" description="Pectinesterase catalytic" evidence="4">
    <location>
        <begin position="112"/>
        <end position="263"/>
    </location>
</feature>
<organism evidence="5 6">
    <name type="scientific">Zingiber officinale</name>
    <name type="common">Ginger</name>
    <name type="synonym">Amomum zingiber</name>
    <dbReference type="NCBI Taxonomy" id="94328"/>
    <lineage>
        <taxon>Eukaryota</taxon>
        <taxon>Viridiplantae</taxon>
        <taxon>Streptophyta</taxon>
        <taxon>Embryophyta</taxon>
        <taxon>Tracheophyta</taxon>
        <taxon>Spermatophyta</taxon>
        <taxon>Magnoliopsida</taxon>
        <taxon>Liliopsida</taxon>
        <taxon>Zingiberales</taxon>
        <taxon>Zingiberaceae</taxon>
        <taxon>Zingiber</taxon>
    </lineage>
</organism>
<dbReference type="InterPro" id="IPR000070">
    <property type="entry name" value="Pectinesterase_cat"/>
</dbReference>
<dbReference type="SUPFAM" id="SSF51126">
    <property type="entry name" value="Pectin lyase-like"/>
    <property type="match status" value="1"/>
</dbReference>
<evidence type="ECO:0000256" key="3">
    <source>
        <dbReference type="ARBA" id="ARBA00023085"/>
    </source>
</evidence>
<keyword evidence="3" id="KW-0063">Aspartyl esterase</keyword>
<keyword evidence="2" id="KW-0378">Hydrolase</keyword>
<evidence type="ECO:0000256" key="1">
    <source>
        <dbReference type="ARBA" id="ARBA00005184"/>
    </source>
</evidence>
<dbReference type="Proteomes" id="UP000734854">
    <property type="component" value="Unassembled WGS sequence"/>
</dbReference>
<keyword evidence="6" id="KW-1185">Reference proteome</keyword>
<name>A0A8J5KIR2_ZINOF</name>
<dbReference type="AlphaFoldDB" id="A0A8J5KIR2"/>
<protein>
    <recommendedName>
        <fullName evidence="4">Pectinesterase catalytic domain-containing protein</fullName>
    </recommendedName>
</protein>
<evidence type="ECO:0000259" key="4">
    <source>
        <dbReference type="Pfam" id="PF01095"/>
    </source>
</evidence>
<accession>A0A8J5KIR2</accession>
<evidence type="ECO:0000313" key="6">
    <source>
        <dbReference type="Proteomes" id="UP000734854"/>
    </source>
</evidence>
<dbReference type="EMBL" id="JACMSC010000016">
    <property type="protein sequence ID" value="KAG6482239.1"/>
    <property type="molecule type" value="Genomic_DNA"/>
</dbReference>
<dbReference type="GO" id="GO:0030599">
    <property type="term" value="F:pectinesterase activity"/>
    <property type="evidence" value="ECO:0007669"/>
    <property type="project" value="InterPro"/>
</dbReference>
<dbReference type="Pfam" id="PF01095">
    <property type="entry name" value="Pectinesterase"/>
    <property type="match status" value="1"/>
</dbReference>
<dbReference type="UniPathway" id="UPA00545">
    <property type="reaction ID" value="UER00823"/>
</dbReference>
<dbReference type="GO" id="GO:0045490">
    <property type="term" value="P:pectin catabolic process"/>
    <property type="evidence" value="ECO:0007669"/>
    <property type="project" value="UniProtKB-UniPathway"/>
</dbReference>
<evidence type="ECO:0000256" key="2">
    <source>
        <dbReference type="ARBA" id="ARBA00022801"/>
    </source>
</evidence>
<dbReference type="GO" id="GO:0042545">
    <property type="term" value="P:cell wall modification"/>
    <property type="evidence" value="ECO:0007669"/>
    <property type="project" value="InterPro"/>
</dbReference>
<comment type="pathway">
    <text evidence="1">Glycan metabolism; pectin degradation; 2-dehydro-3-deoxy-D-gluconate from pectin: step 1/5.</text>
</comment>